<feature type="coiled-coil region" evidence="5">
    <location>
        <begin position="42"/>
        <end position="83"/>
    </location>
</feature>
<evidence type="ECO:0000313" key="9">
    <source>
        <dbReference type="EMBL" id="GAA1219304.1"/>
    </source>
</evidence>
<dbReference type="PANTHER" id="PTHR47359:SF3">
    <property type="entry name" value="NLP_P60 DOMAIN-CONTAINING PROTEIN-RELATED"/>
    <property type="match status" value="1"/>
</dbReference>
<feature type="domain" description="NlpC/P60" evidence="8">
    <location>
        <begin position="228"/>
        <end position="344"/>
    </location>
</feature>
<dbReference type="Pfam" id="PF00877">
    <property type="entry name" value="NLPC_P60"/>
    <property type="match status" value="1"/>
</dbReference>
<dbReference type="PROSITE" id="PS51935">
    <property type="entry name" value="NLPC_P60"/>
    <property type="match status" value="1"/>
</dbReference>
<evidence type="ECO:0000256" key="5">
    <source>
        <dbReference type="SAM" id="Coils"/>
    </source>
</evidence>
<protein>
    <submittedName>
        <fullName evidence="9">C40 family peptidase</fullName>
    </submittedName>
</protein>
<keyword evidence="5" id="KW-0175">Coiled coil</keyword>
<keyword evidence="4" id="KW-0788">Thiol protease</keyword>
<keyword evidence="3" id="KW-0378">Hydrolase</keyword>
<comment type="similarity">
    <text evidence="1">Belongs to the peptidase C40 family.</text>
</comment>
<gene>
    <name evidence="9" type="ORF">GCM10009665_06740</name>
</gene>
<dbReference type="EMBL" id="BAAALF010000006">
    <property type="protein sequence ID" value="GAA1219304.1"/>
    <property type="molecule type" value="Genomic_DNA"/>
</dbReference>
<dbReference type="PANTHER" id="PTHR47359">
    <property type="entry name" value="PEPTIDOGLYCAN DL-ENDOPEPTIDASE CWLO"/>
    <property type="match status" value="1"/>
</dbReference>
<dbReference type="Gene3D" id="3.90.1720.10">
    <property type="entry name" value="endopeptidase domain like (from Nostoc punctiforme)"/>
    <property type="match status" value="1"/>
</dbReference>
<reference evidence="9 10" key="1">
    <citation type="journal article" date="2019" name="Int. J. Syst. Evol. Microbiol.">
        <title>The Global Catalogue of Microorganisms (GCM) 10K type strain sequencing project: providing services to taxonomists for standard genome sequencing and annotation.</title>
        <authorList>
            <consortium name="The Broad Institute Genomics Platform"/>
            <consortium name="The Broad Institute Genome Sequencing Center for Infectious Disease"/>
            <person name="Wu L."/>
            <person name="Ma J."/>
        </authorList>
    </citation>
    <scope>NUCLEOTIDE SEQUENCE [LARGE SCALE GENOMIC DNA]</scope>
    <source>
        <strain evidence="9 10">JCM 13004</strain>
    </source>
</reference>
<keyword evidence="2" id="KW-0645">Protease</keyword>
<name>A0ABN1VS07_9ACTN</name>
<dbReference type="Gene3D" id="6.10.250.3150">
    <property type="match status" value="1"/>
</dbReference>
<evidence type="ECO:0000256" key="1">
    <source>
        <dbReference type="ARBA" id="ARBA00007074"/>
    </source>
</evidence>
<sequence>MGSHRKPSPPSRVRVAVMTTAAAGTVILSSATGAHAEPTPTVASVKDQVDKLNNDAEVATEKYDALKAKREQLQASASQMQDRVASGQDKMNQLQTLLGSVASAQYRNGGIDPSVQLMLSANPDTYLQQASAENQVTDTTTGLLKQLQSEQRRMDQDRAEAAATLAELDTSTTALAASKKDIQDKLAQAQALLNKLSAADRAKVNGQDAATTRASRSADRPTYNGPATGRAADAVRFAYAQLGKPYRWGATGPDSFDCSGLTGAAWAAAGVSLPRVSQDQWNAGQHVARADLQPGDLVFFFGDLHHVGMYIGNGQMIHAPRTGENVMILDMSAMDGSYMGAVRP</sequence>
<evidence type="ECO:0000256" key="2">
    <source>
        <dbReference type="ARBA" id="ARBA00022670"/>
    </source>
</evidence>
<feature type="region of interest" description="Disordered" evidence="6">
    <location>
        <begin position="203"/>
        <end position="227"/>
    </location>
</feature>
<keyword evidence="7" id="KW-0732">Signal</keyword>
<dbReference type="Proteomes" id="UP001500037">
    <property type="component" value="Unassembled WGS sequence"/>
</dbReference>
<evidence type="ECO:0000256" key="6">
    <source>
        <dbReference type="SAM" id="MobiDB-lite"/>
    </source>
</evidence>
<evidence type="ECO:0000256" key="7">
    <source>
        <dbReference type="SAM" id="SignalP"/>
    </source>
</evidence>
<proteinExistence type="inferred from homology"/>
<evidence type="ECO:0000313" key="10">
    <source>
        <dbReference type="Proteomes" id="UP001500037"/>
    </source>
</evidence>
<evidence type="ECO:0000256" key="4">
    <source>
        <dbReference type="ARBA" id="ARBA00022807"/>
    </source>
</evidence>
<evidence type="ECO:0000259" key="8">
    <source>
        <dbReference type="PROSITE" id="PS51935"/>
    </source>
</evidence>
<comment type="caution">
    <text evidence="9">The sequence shown here is derived from an EMBL/GenBank/DDBJ whole genome shotgun (WGS) entry which is preliminary data.</text>
</comment>
<feature type="signal peptide" evidence="7">
    <location>
        <begin position="1"/>
        <end position="36"/>
    </location>
</feature>
<dbReference type="SUPFAM" id="SSF54001">
    <property type="entry name" value="Cysteine proteinases"/>
    <property type="match status" value="1"/>
</dbReference>
<dbReference type="InterPro" id="IPR038765">
    <property type="entry name" value="Papain-like_cys_pep_sf"/>
</dbReference>
<keyword evidence="10" id="KW-1185">Reference proteome</keyword>
<feature type="coiled-coil region" evidence="5">
    <location>
        <begin position="144"/>
        <end position="199"/>
    </location>
</feature>
<feature type="chain" id="PRO_5046765256" evidence="7">
    <location>
        <begin position="37"/>
        <end position="344"/>
    </location>
</feature>
<accession>A0ABN1VS07</accession>
<dbReference type="InterPro" id="IPR000064">
    <property type="entry name" value="NLP_P60_dom"/>
</dbReference>
<organism evidence="9 10">
    <name type="scientific">Kitasatospora nipponensis</name>
    <dbReference type="NCBI Taxonomy" id="258049"/>
    <lineage>
        <taxon>Bacteria</taxon>
        <taxon>Bacillati</taxon>
        <taxon>Actinomycetota</taxon>
        <taxon>Actinomycetes</taxon>
        <taxon>Kitasatosporales</taxon>
        <taxon>Streptomycetaceae</taxon>
        <taxon>Kitasatospora</taxon>
    </lineage>
</organism>
<evidence type="ECO:0000256" key="3">
    <source>
        <dbReference type="ARBA" id="ARBA00022801"/>
    </source>
</evidence>
<dbReference type="InterPro" id="IPR051794">
    <property type="entry name" value="PG_Endopeptidase_C40"/>
</dbReference>